<keyword evidence="2" id="KW-1185">Reference proteome</keyword>
<name>A0A1I8HQI9_9PLAT</name>
<organism evidence="2 3">
    <name type="scientific">Macrostomum lignano</name>
    <dbReference type="NCBI Taxonomy" id="282301"/>
    <lineage>
        <taxon>Eukaryota</taxon>
        <taxon>Metazoa</taxon>
        <taxon>Spiralia</taxon>
        <taxon>Lophotrochozoa</taxon>
        <taxon>Platyhelminthes</taxon>
        <taxon>Rhabditophora</taxon>
        <taxon>Macrostomorpha</taxon>
        <taxon>Macrostomida</taxon>
        <taxon>Macrostomidae</taxon>
        <taxon>Macrostomum</taxon>
    </lineage>
</organism>
<keyword evidence="1" id="KW-0472">Membrane</keyword>
<evidence type="ECO:0000313" key="2">
    <source>
        <dbReference type="Proteomes" id="UP000095280"/>
    </source>
</evidence>
<keyword evidence="1" id="KW-1133">Transmembrane helix</keyword>
<reference evidence="3" key="1">
    <citation type="submission" date="2016-11" db="UniProtKB">
        <authorList>
            <consortium name="WormBaseParasite"/>
        </authorList>
    </citation>
    <scope>IDENTIFICATION</scope>
</reference>
<feature type="transmembrane region" description="Helical" evidence="1">
    <location>
        <begin position="220"/>
        <end position="242"/>
    </location>
</feature>
<evidence type="ECO:0000256" key="1">
    <source>
        <dbReference type="SAM" id="Phobius"/>
    </source>
</evidence>
<proteinExistence type="predicted"/>
<accession>A0A1I8HQI9</accession>
<keyword evidence="1" id="KW-0812">Transmembrane</keyword>
<protein>
    <submittedName>
        <fullName evidence="3">Conserved plasma membrane protein</fullName>
    </submittedName>
</protein>
<sequence length="263" mass="28499">RPISHLLKTAATDSPLPALQHVGRGRVSWLPGLIDQFVKSKPLLKLGHRGSGVSVPAPPSNIQQLEELPVHGRQSLSFEMSRSSTELNKPLLVGRSRHLPCALSNISSADCNATDPTESTRTSGLGRLPSHRFCLRPARRLPQAAAAVRQSELHGRPPCRRLASLGAELSSETRLQAADLPVALDGGLGSSAKLLDSIILPHTPRHRGAVRELLRPYNGFWSGFGLCLICLLPALCLAIKLANLYRKTQKYLPDMQDGNPKPV</sequence>
<dbReference type="AlphaFoldDB" id="A0A1I8HQI9"/>
<evidence type="ECO:0000313" key="3">
    <source>
        <dbReference type="WBParaSite" id="maker-uti_cns_0007246-snap-gene-0.2-mRNA-1"/>
    </source>
</evidence>
<dbReference type="WBParaSite" id="maker-uti_cns_0007246-snap-gene-0.2-mRNA-1">
    <property type="protein sequence ID" value="maker-uti_cns_0007246-snap-gene-0.2-mRNA-1"/>
    <property type="gene ID" value="maker-uti_cns_0007246-snap-gene-0.2"/>
</dbReference>
<dbReference type="Proteomes" id="UP000095280">
    <property type="component" value="Unplaced"/>
</dbReference>